<dbReference type="Gene3D" id="2.40.30.130">
    <property type="match status" value="1"/>
</dbReference>
<evidence type="ECO:0000313" key="7">
    <source>
        <dbReference type="EMBL" id="SJK84175.1"/>
    </source>
</evidence>
<gene>
    <name evidence="7" type="ORF">CPM_0289</name>
    <name evidence="6" type="ORF">CSP5_0320</name>
</gene>
<dbReference type="InterPro" id="IPR009000">
    <property type="entry name" value="Transl_B-barrel_sf"/>
</dbReference>
<dbReference type="Pfam" id="PF01411">
    <property type="entry name" value="tRNA-synt_2c"/>
    <property type="match status" value="1"/>
</dbReference>
<dbReference type="GO" id="GO:0005524">
    <property type="term" value="F:ATP binding"/>
    <property type="evidence" value="ECO:0007669"/>
    <property type="project" value="InterPro"/>
</dbReference>
<dbReference type="GO" id="GO:0005737">
    <property type="term" value="C:cytoplasm"/>
    <property type="evidence" value="ECO:0007669"/>
    <property type="project" value="UniProtKB-SubCell"/>
</dbReference>
<accession>A0A1N5SQK9</accession>
<keyword evidence="6" id="KW-0436">Ligase</keyword>
<dbReference type="EMBL" id="LT719092">
    <property type="protein sequence ID" value="SJK84175.1"/>
    <property type="molecule type" value="Genomic_DNA"/>
</dbReference>
<dbReference type="Gene3D" id="3.30.980.10">
    <property type="entry name" value="Threonyl-trna Synthetase, Chain A, domain 2"/>
    <property type="match status" value="1"/>
</dbReference>
<dbReference type="Proteomes" id="UP000195607">
    <property type="component" value="Chromosome I"/>
</dbReference>
<comment type="subcellular location">
    <subcellularLocation>
        <location evidence="2">Cytoplasm</location>
    </subcellularLocation>
</comment>
<dbReference type="RefSeq" id="WP_083705177.1">
    <property type="nucleotide sequence ID" value="NZ_LT671858.1"/>
</dbReference>
<evidence type="ECO:0000313" key="6">
    <source>
        <dbReference type="EMBL" id="SIM38364.1"/>
    </source>
</evidence>
<dbReference type="InterPro" id="IPR018164">
    <property type="entry name" value="Ala-tRNA-synth_IIc_N"/>
</dbReference>
<dbReference type="PROSITE" id="PS50860">
    <property type="entry name" value="AA_TRNA_LIGASE_II_ALA"/>
    <property type="match status" value="1"/>
</dbReference>
<dbReference type="EMBL" id="LT671858">
    <property type="protein sequence ID" value="SIM38364.1"/>
    <property type="molecule type" value="Genomic_DNA"/>
</dbReference>
<dbReference type="InterPro" id="IPR012947">
    <property type="entry name" value="tRNA_SAD"/>
</dbReference>
<reference evidence="6 9" key="1">
    <citation type="submission" date="2016-04" db="EMBL/GenBank/DDBJ databases">
        <authorList>
            <person name="Evans L.H."/>
            <person name="Alamgir A."/>
            <person name="Owens N."/>
            <person name="Weber N.D."/>
            <person name="Virtaneva K."/>
            <person name="Barbian K."/>
            <person name="Babar A."/>
            <person name="Rosenke K."/>
        </authorList>
    </citation>
    <scope>NUCLEOTIDE SEQUENCE [LARGE SCALE GENOMIC DNA]</scope>
    <source>
        <strain evidence="6">S5</strain>
        <strain evidence="9">S5(T) (JCM 30642 \VKM B-2941)</strain>
    </source>
</reference>
<dbReference type="SUPFAM" id="SSF55186">
    <property type="entry name" value="ThrRS/AlaRS common domain"/>
    <property type="match status" value="1"/>
</dbReference>
<evidence type="ECO:0000313" key="9">
    <source>
        <dbReference type="Proteomes" id="UP000195607"/>
    </source>
</evidence>
<keyword evidence="8" id="KW-1185">Reference proteome</keyword>
<dbReference type="InterPro" id="IPR018163">
    <property type="entry name" value="Thr/Ala-tRNA-synth_IIc_edit"/>
</dbReference>
<evidence type="ECO:0000256" key="4">
    <source>
        <dbReference type="ARBA" id="ARBA00022833"/>
    </source>
</evidence>
<evidence type="ECO:0000259" key="5">
    <source>
        <dbReference type="PROSITE" id="PS50860"/>
    </source>
</evidence>
<keyword evidence="4" id="KW-0862">Zinc</keyword>
<dbReference type="KEGG" id="cdiv:CPM_0289"/>
<proteinExistence type="predicted"/>
<comment type="cofactor">
    <cofactor evidence="1">
        <name>Zn(2+)</name>
        <dbReference type="ChEBI" id="CHEBI:29105"/>
    </cofactor>
</comment>
<dbReference type="GeneID" id="41587623"/>
<feature type="domain" description="Alanyl-transfer RNA synthetases family profile" evidence="5">
    <location>
        <begin position="1"/>
        <end position="235"/>
    </location>
</feature>
<sequence>MTEKLYFNDSYLKECDGRINRINDKGVIPDRTVFYPSGGGQPGDSGILTVNGKEYRVGNTVKEGEEVLLLIDGPFDDLKEGDHFHGTIDWHKRYSYMKFHTSIHLIDGIVNKMPDYEGLITGSQIYEDRARVDFSIEDFSQDMAQEIINRVNGAIMENHDIRVKYISGEEAVKIPNISRTAPGRELIKNLSIVRIIEIVGIDEQADGGTHVSNTRELGQIKLQKIENKGKKNKRLYFTLVPF</sequence>
<dbReference type="AlphaFoldDB" id="A0A1N5SQK9"/>
<reference evidence="7" key="3">
    <citation type="submission" date="2016-06" db="EMBL/GenBank/DDBJ databases">
        <authorList>
            <person name="Olsen C.W."/>
            <person name="Carey S."/>
            <person name="Hinshaw L."/>
            <person name="Karasin A.I."/>
        </authorList>
    </citation>
    <scope>NUCLEOTIDE SEQUENCE [LARGE SCALE GENOMIC DNA]</scope>
    <source>
        <strain evidence="7">PM4</strain>
    </source>
</reference>
<protein>
    <submittedName>
        <fullName evidence="6">Threonyl-and alanyl-tRNA synthetase second additional domain</fullName>
    </submittedName>
</protein>
<evidence type="ECO:0000256" key="3">
    <source>
        <dbReference type="ARBA" id="ARBA00022723"/>
    </source>
</evidence>
<dbReference type="PANTHER" id="PTHR43462:SF1">
    <property type="entry name" value="ALANYL-TRNA EDITING PROTEIN AARSD1"/>
    <property type="match status" value="1"/>
</dbReference>
<dbReference type="InterPro" id="IPR018165">
    <property type="entry name" value="Ala-tRNA-synth_IIc_core"/>
</dbReference>
<keyword evidence="6" id="KW-0030">Aminoacyl-tRNA synthetase</keyword>
<dbReference type="InterPro" id="IPR051335">
    <property type="entry name" value="Alanyl-tRNA_Editing_Enzymes"/>
</dbReference>
<dbReference type="Proteomes" id="UP000187822">
    <property type="component" value="Chromosome I"/>
</dbReference>
<dbReference type="PANTHER" id="PTHR43462">
    <property type="entry name" value="ALANYL-TRNA EDITING PROTEIN"/>
    <property type="match status" value="1"/>
</dbReference>
<dbReference type="GO" id="GO:0006419">
    <property type="term" value="P:alanyl-tRNA aminoacylation"/>
    <property type="evidence" value="ECO:0007669"/>
    <property type="project" value="InterPro"/>
</dbReference>
<dbReference type="GO" id="GO:0003676">
    <property type="term" value="F:nucleic acid binding"/>
    <property type="evidence" value="ECO:0007669"/>
    <property type="project" value="InterPro"/>
</dbReference>
<dbReference type="GO" id="GO:0004813">
    <property type="term" value="F:alanine-tRNA ligase activity"/>
    <property type="evidence" value="ECO:0007669"/>
    <property type="project" value="InterPro"/>
</dbReference>
<dbReference type="GO" id="GO:0046872">
    <property type="term" value="F:metal ion binding"/>
    <property type="evidence" value="ECO:0007669"/>
    <property type="project" value="UniProtKB-KW"/>
</dbReference>
<organism evidence="6 9">
    <name type="scientific">Cuniculiplasma divulgatum</name>
    <dbReference type="NCBI Taxonomy" id="1673428"/>
    <lineage>
        <taxon>Archaea</taxon>
        <taxon>Methanobacteriati</taxon>
        <taxon>Thermoplasmatota</taxon>
        <taxon>Thermoplasmata</taxon>
        <taxon>Thermoplasmatales</taxon>
        <taxon>Cuniculiplasmataceae</taxon>
        <taxon>Cuniculiplasma</taxon>
    </lineage>
</organism>
<dbReference type="SUPFAM" id="SSF50447">
    <property type="entry name" value="Translation proteins"/>
    <property type="match status" value="1"/>
</dbReference>
<dbReference type="STRING" id="1673428.CPM_0289"/>
<keyword evidence="3" id="KW-0479">Metal-binding</keyword>
<dbReference type="GO" id="GO:0002161">
    <property type="term" value="F:aminoacyl-tRNA deacylase activity"/>
    <property type="evidence" value="ECO:0007669"/>
    <property type="project" value="UniProtKB-ARBA"/>
</dbReference>
<dbReference type="OrthoDB" id="11392at2157"/>
<name>A0A1N5SQK9_9ARCH</name>
<evidence type="ECO:0000313" key="8">
    <source>
        <dbReference type="Proteomes" id="UP000187822"/>
    </source>
</evidence>
<evidence type="ECO:0000256" key="2">
    <source>
        <dbReference type="ARBA" id="ARBA00004496"/>
    </source>
</evidence>
<dbReference type="SMART" id="SM00863">
    <property type="entry name" value="tRNA_SAD"/>
    <property type="match status" value="1"/>
</dbReference>
<evidence type="ECO:0000256" key="1">
    <source>
        <dbReference type="ARBA" id="ARBA00001947"/>
    </source>
</evidence>
<reference evidence="8" key="2">
    <citation type="submission" date="2016-06" db="EMBL/GenBank/DDBJ databases">
        <authorList>
            <person name="Toshchakov V.S."/>
        </authorList>
    </citation>
    <scope>NUCLEOTIDE SEQUENCE [LARGE SCALE GENOMIC DNA]</scope>
    <source>
        <strain>PM4 (JCM 30641</strain>
        <strain evidence="8">\VKM B-2940)</strain>
    </source>
</reference>
<dbReference type="Pfam" id="PF07973">
    <property type="entry name" value="tRNA_SAD"/>
    <property type="match status" value="1"/>
</dbReference>